<name>A0ABP7Y290_9ACTN</name>
<evidence type="ECO:0000256" key="6">
    <source>
        <dbReference type="SAM" id="MobiDB-lite"/>
    </source>
</evidence>
<evidence type="ECO:0000256" key="3">
    <source>
        <dbReference type="ARBA" id="ARBA00022679"/>
    </source>
</evidence>
<dbReference type="InterPro" id="IPR050953">
    <property type="entry name" value="N4_N6_ade-DNA_methylase"/>
</dbReference>
<dbReference type="PRINTS" id="PR00507">
    <property type="entry name" value="N12N6MTFRASE"/>
</dbReference>
<evidence type="ECO:0000313" key="9">
    <source>
        <dbReference type="EMBL" id="GAA4129644.1"/>
    </source>
</evidence>
<evidence type="ECO:0000259" key="7">
    <source>
        <dbReference type="Pfam" id="PF07669"/>
    </source>
</evidence>
<dbReference type="InterPro" id="IPR046820">
    <property type="entry name" value="MmeI_TRD"/>
</dbReference>
<feature type="region of interest" description="Disordered" evidence="6">
    <location>
        <begin position="1325"/>
        <end position="1346"/>
    </location>
</feature>
<protein>
    <recommendedName>
        <fullName evidence="1">site-specific DNA-methyltransferase (adenine-specific)</fullName>
        <ecNumber evidence="1">2.1.1.72</ecNumber>
    </recommendedName>
</protein>
<dbReference type="EC" id="2.1.1.72" evidence="1"/>
<dbReference type="InterPro" id="IPR011639">
    <property type="entry name" value="MethylTrfase_TaqI-like_dom"/>
</dbReference>
<evidence type="ECO:0000256" key="4">
    <source>
        <dbReference type="ARBA" id="ARBA00022691"/>
    </source>
</evidence>
<dbReference type="PROSITE" id="PS00092">
    <property type="entry name" value="N6_MTASE"/>
    <property type="match status" value="1"/>
</dbReference>
<dbReference type="InterPro" id="IPR002052">
    <property type="entry name" value="DNA_methylase_N6_adenine_CS"/>
</dbReference>
<dbReference type="PANTHER" id="PTHR33841">
    <property type="entry name" value="DNA METHYLTRANSFERASE YEEA-RELATED"/>
    <property type="match status" value="1"/>
</dbReference>
<reference evidence="10" key="1">
    <citation type="journal article" date="2019" name="Int. J. Syst. Evol. Microbiol.">
        <title>The Global Catalogue of Microorganisms (GCM) 10K type strain sequencing project: providing services to taxonomists for standard genome sequencing and annotation.</title>
        <authorList>
            <consortium name="The Broad Institute Genomics Platform"/>
            <consortium name="The Broad Institute Genome Sequencing Center for Infectious Disease"/>
            <person name="Wu L."/>
            <person name="Ma J."/>
        </authorList>
    </citation>
    <scope>NUCLEOTIDE SEQUENCE [LARGE SCALE GENOMIC DNA]</scope>
    <source>
        <strain evidence="10">JCM 16703</strain>
    </source>
</reference>
<evidence type="ECO:0000256" key="1">
    <source>
        <dbReference type="ARBA" id="ARBA00011900"/>
    </source>
</evidence>
<keyword evidence="10" id="KW-1185">Reference proteome</keyword>
<dbReference type="Pfam" id="PF07669">
    <property type="entry name" value="Eco57I"/>
    <property type="match status" value="1"/>
</dbReference>
<keyword evidence="3" id="KW-0808">Transferase</keyword>
<gene>
    <name evidence="9" type="ORF">GCM10022215_42420</name>
</gene>
<dbReference type="Pfam" id="PF20466">
    <property type="entry name" value="MmeI_TRD"/>
    <property type="match status" value="1"/>
</dbReference>
<feature type="compositionally biased region" description="Polar residues" evidence="6">
    <location>
        <begin position="1336"/>
        <end position="1346"/>
    </location>
</feature>
<dbReference type="Proteomes" id="UP001501495">
    <property type="component" value="Unassembled WGS sequence"/>
</dbReference>
<proteinExistence type="predicted"/>
<dbReference type="EMBL" id="BAAAZH010000036">
    <property type="protein sequence ID" value="GAA4129644.1"/>
    <property type="molecule type" value="Genomic_DNA"/>
</dbReference>
<evidence type="ECO:0000313" key="10">
    <source>
        <dbReference type="Proteomes" id="UP001501495"/>
    </source>
</evidence>
<comment type="catalytic activity">
    <reaction evidence="5">
        <text>a 2'-deoxyadenosine in DNA + S-adenosyl-L-methionine = an N(6)-methyl-2'-deoxyadenosine in DNA + S-adenosyl-L-homocysteine + H(+)</text>
        <dbReference type="Rhea" id="RHEA:15197"/>
        <dbReference type="Rhea" id="RHEA-COMP:12418"/>
        <dbReference type="Rhea" id="RHEA-COMP:12419"/>
        <dbReference type="ChEBI" id="CHEBI:15378"/>
        <dbReference type="ChEBI" id="CHEBI:57856"/>
        <dbReference type="ChEBI" id="CHEBI:59789"/>
        <dbReference type="ChEBI" id="CHEBI:90615"/>
        <dbReference type="ChEBI" id="CHEBI:90616"/>
        <dbReference type="EC" id="2.1.1.72"/>
    </reaction>
</comment>
<evidence type="ECO:0000259" key="8">
    <source>
        <dbReference type="Pfam" id="PF20466"/>
    </source>
</evidence>
<feature type="domain" description="MmeI-like target recognition" evidence="8">
    <location>
        <begin position="1049"/>
        <end position="1219"/>
    </location>
</feature>
<comment type="caution">
    <text evidence="9">The sequence shown here is derived from an EMBL/GenBank/DDBJ whole genome shotgun (WGS) entry which is preliminary data.</text>
</comment>
<keyword evidence="2" id="KW-0489">Methyltransferase</keyword>
<evidence type="ECO:0000256" key="2">
    <source>
        <dbReference type="ARBA" id="ARBA00022603"/>
    </source>
</evidence>
<dbReference type="Gene3D" id="3.40.50.150">
    <property type="entry name" value="Vaccinia Virus protein VP39"/>
    <property type="match status" value="1"/>
</dbReference>
<organism evidence="9 10">
    <name type="scientific">Nocardioides fonticola</name>
    <dbReference type="NCBI Taxonomy" id="450363"/>
    <lineage>
        <taxon>Bacteria</taxon>
        <taxon>Bacillati</taxon>
        <taxon>Actinomycetota</taxon>
        <taxon>Actinomycetes</taxon>
        <taxon>Propionibacteriales</taxon>
        <taxon>Nocardioidaceae</taxon>
        <taxon>Nocardioides</taxon>
    </lineage>
</organism>
<dbReference type="RefSeq" id="WP_344735537.1">
    <property type="nucleotide sequence ID" value="NZ_BAAAZH010000036.1"/>
</dbReference>
<dbReference type="InterPro" id="IPR029063">
    <property type="entry name" value="SAM-dependent_MTases_sf"/>
</dbReference>
<keyword evidence="4" id="KW-0949">S-adenosyl-L-methionine</keyword>
<dbReference type="SUPFAM" id="SSF53335">
    <property type="entry name" value="S-adenosyl-L-methionine-dependent methyltransferases"/>
    <property type="match status" value="1"/>
</dbReference>
<dbReference type="PANTHER" id="PTHR33841:SF1">
    <property type="entry name" value="DNA METHYLTRANSFERASE A"/>
    <property type="match status" value="1"/>
</dbReference>
<accession>A0ABP7Y290</accession>
<feature type="domain" description="Type II methyltransferase M.TaqI-like" evidence="7">
    <location>
        <begin position="674"/>
        <end position="945"/>
    </location>
</feature>
<sequence length="1346" mass="148426">MRKRTSKNSDLHGDWLKQVDVDGPFLAYPVLKDMWPNGIDRLGDTDDRLVTFKQAFSRWQRALDQYVEQPKTPEARSAYDAVRRGWIDVVLGDIAEWGDDRSAVDITVRSPGEQITVTATTALNDRDGAPAALLLICEPTSGLRDAGLDGWAANDIDRLAMLLRKAQVDVGIVTDGQWWALVWAKEGKPTGSGMVNALTWAEEPLLRDAFLTLINQRRFRAADAEQRLSRLFERSELEAEEITEALGTQVRRSVELLVQAFSEARLEAAKAGDPDPLAEKPDDIYQAAVTVMMRIVFLLFAEERDMLPTEQLYWNSYAIKDLLDELRAQASGGEEHLDETYDAWHRLLAVSQALHGGVNYDEMRMPAYGGSLLDPERFPWLHATDSRGLRLKVSDRVMLHVLESVQTVVAKGERRRISFREIDVEQIGYIYEGLLGYSCAEVVDDIILGLVGKDGAEPEIPLATINALYDEHGGDPKKFAAALTAWVKENQPAATGKSAGALAKIVEKEPTGEERAELVRLLTPVADGDTELLGTLVSWGNLIRRDLRKIPLVFPVGGLVVIETPSRKNAGAHYTPRSLAEEVVLHALQPLVYEPGPLQTNDEDEWRLKPAAAILDLKVADIAAGSGAFLVAAARYLSARLVEAWIAEGIVDVSASSDAEEIRRQALREVIARCLYGADINPMAVEMCKLSLWLVSMDKTKPFSFVDDKVFCGNSLLGLTSLDQLRYLHLYPKPSAMQQQLLVDIDGRIATATRLRVELSSPVDERDPMRSSRAKSRLLEQFRDVTADLRSIADGIVAAGLQVGGRFGRPLDDALNTLSWQLHEAFPADGSAGDRKKLDERTDTGLTPTVETDYERWVPLHWAIEAPDVIDIGGFDAIIGNPPFLGGMKISPAMGSNLRDWFVNVLSSHGSGGRADLVAYFLLRAKALLRDTGALGLVATNTVAQGDTREVGLDQMVASGMTIMGAIQSRPWPAASANLEYAAIWATKYPVPPDVGRRCDGVFVPRITPLLEAGGRAEGNPVRLKENLGVAFNGCNINGKGFEVPPAIAAEMIADDPRCAEVLKPLLGGEDINQIPDLAAPMWVVDFYPRELDEAETYRAPMEWVSRNARPHRLSLATKPKLGQRWWRFERDAVAMRAAIADLSEVLAIALVSKSLMPVRTTADHVFSHALAVFATEDFAVQAVLSSSVHQLWAIKNGSAMRTDPRYTTGDVFETFPRPPSTGALTNLGCKLEQDRGEIMLRRGLGLTSLYNKVNSPEVRDDVDVDRLREVHAAVDAATVSAYGWEDIPLDHGFHSYRQMERWTVSPGARVEILDRLLELNHERAREEGQDVSAPISKNGQDTLFA</sequence>
<evidence type="ECO:0000256" key="5">
    <source>
        <dbReference type="ARBA" id="ARBA00047942"/>
    </source>
</evidence>